<name>A0A0U1KX24_9FIRM</name>
<keyword evidence="2" id="KW-1185">Reference proteome</keyword>
<organism evidence="1 2">
    <name type="scientific">Sporomusa ovata</name>
    <dbReference type="NCBI Taxonomy" id="2378"/>
    <lineage>
        <taxon>Bacteria</taxon>
        <taxon>Bacillati</taxon>
        <taxon>Bacillota</taxon>
        <taxon>Negativicutes</taxon>
        <taxon>Selenomonadales</taxon>
        <taxon>Sporomusaceae</taxon>
        <taxon>Sporomusa</taxon>
    </lineage>
</organism>
<evidence type="ECO:0000313" key="2">
    <source>
        <dbReference type="Proteomes" id="UP000049855"/>
    </source>
</evidence>
<dbReference type="Proteomes" id="UP000049855">
    <property type="component" value="Unassembled WGS sequence"/>
</dbReference>
<dbReference type="AlphaFoldDB" id="A0A0U1KX24"/>
<protein>
    <submittedName>
        <fullName evidence="1">Uncharacterized protein</fullName>
    </submittedName>
</protein>
<sequence>MFETMTEAALTKDDPADLSNVGVERLICEHYKLPAFGTLL</sequence>
<gene>
    <name evidence="1" type="ORF">SpAn4DRAFT_4968</name>
</gene>
<proteinExistence type="predicted"/>
<reference evidence="2" key="1">
    <citation type="submission" date="2015-03" db="EMBL/GenBank/DDBJ databases">
        <authorList>
            <person name="Nijsse Bart"/>
        </authorList>
    </citation>
    <scope>NUCLEOTIDE SEQUENCE [LARGE SCALE GENOMIC DNA]</scope>
</reference>
<dbReference type="EMBL" id="CTRP01000006">
    <property type="protein sequence ID" value="CQR71906.1"/>
    <property type="molecule type" value="Genomic_DNA"/>
</dbReference>
<evidence type="ECO:0000313" key="1">
    <source>
        <dbReference type="EMBL" id="CQR71906.1"/>
    </source>
</evidence>
<accession>A0A0U1KX24</accession>